<dbReference type="Proteomes" id="UP000270094">
    <property type="component" value="Unassembled WGS sequence"/>
</dbReference>
<dbReference type="InterPro" id="IPR011019">
    <property type="entry name" value="KIND_dom"/>
</dbReference>
<dbReference type="OrthoDB" id="5854569at2759"/>
<dbReference type="EMBL" id="UYYB01149703">
    <property type="protein sequence ID" value="VDM86056.1"/>
    <property type="molecule type" value="Genomic_DNA"/>
</dbReference>
<name>A0A3P7JRR1_STRVU</name>
<organism evidence="3 4">
    <name type="scientific">Strongylus vulgaris</name>
    <name type="common">Blood worm</name>
    <dbReference type="NCBI Taxonomy" id="40348"/>
    <lineage>
        <taxon>Eukaryota</taxon>
        <taxon>Metazoa</taxon>
        <taxon>Ecdysozoa</taxon>
        <taxon>Nematoda</taxon>
        <taxon>Chromadorea</taxon>
        <taxon>Rhabditida</taxon>
        <taxon>Rhabditina</taxon>
        <taxon>Rhabditomorpha</taxon>
        <taxon>Strongyloidea</taxon>
        <taxon>Strongylidae</taxon>
        <taxon>Strongylus</taxon>
    </lineage>
</organism>
<evidence type="ECO:0000313" key="4">
    <source>
        <dbReference type="Proteomes" id="UP000270094"/>
    </source>
</evidence>
<dbReference type="PROSITE" id="PS51377">
    <property type="entry name" value="KIND"/>
    <property type="match status" value="1"/>
</dbReference>
<evidence type="ECO:0000256" key="1">
    <source>
        <dbReference type="ARBA" id="ARBA00022737"/>
    </source>
</evidence>
<keyword evidence="4" id="KW-1185">Reference proteome</keyword>
<sequence>MGAVLRAAGAEHAADVDLFSLVNILTVAMVGTRPTAHRMGLMAK</sequence>
<keyword evidence="1" id="KW-0677">Repeat</keyword>
<gene>
    <name evidence="3" type="ORF">SVUK_LOCUS21054</name>
</gene>
<proteinExistence type="predicted"/>
<accession>A0A3P7JRR1</accession>
<feature type="domain" description="KIND" evidence="2">
    <location>
        <begin position="1"/>
        <end position="44"/>
    </location>
</feature>
<evidence type="ECO:0000259" key="2">
    <source>
        <dbReference type="PROSITE" id="PS51377"/>
    </source>
</evidence>
<protein>
    <recommendedName>
        <fullName evidence="2">KIND domain-containing protein</fullName>
    </recommendedName>
</protein>
<evidence type="ECO:0000313" key="3">
    <source>
        <dbReference type="EMBL" id="VDM86056.1"/>
    </source>
</evidence>
<dbReference type="AlphaFoldDB" id="A0A3P7JRR1"/>
<reference evidence="3 4" key="1">
    <citation type="submission" date="2018-11" db="EMBL/GenBank/DDBJ databases">
        <authorList>
            <consortium name="Pathogen Informatics"/>
        </authorList>
    </citation>
    <scope>NUCLEOTIDE SEQUENCE [LARGE SCALE GENOMIC DNA]</scope>
</reference>